<dbReference type="EC" id="2.3.1.39" evidence="1"/>
<dbReference type="Gene3D" id="3.30.70.250">
    <property type="entry name" value="Malonyl-CoA ACP transacylase, ACP-binding"/>
    <property type="match status" value="1"/>
</dbReference>
<dbReference type="SUPFAM" id="SSF52151">
    <property type="entry name" value="FabD/lysophospholipase-like"/>
    <property type="match status" value="1"/>
</dbReference>
<dbReference type="STRING" id="624147.SAMN04487970_101035"/>
<evidence type="ECO:0000313" key="7">
    <source>
        <dbReference type="Proteomes" id="UP000198601"/>
    </source>
</evidence>
<evidence type="ECO:0000256" key="4">
    <source>
        <dbReference type="ARBA" id="ARBA00048462"/>
    </source>
</evidence>
<organism evidence="6 7">
    <name type="scientific">Paenibacillus tianmuensis</name>
    <dbReference type="NCBI Taxonomy" id="624147"/>
    <lineage>
        <taxon>Bacteria</taxon>
        <taxon>Bacillati</taxon>
        <taxon>Bacillota</taxon>
        <taxon>Bacilli</taxon>
        <taxon>Bacillales</taxon>
        <taxon>Paenibacillaceae</taxon>
        <taxon>Paenibacillus</taxon>
    </lineage>
</organism>
<dbReference type="EMBL" id="FMTT01000010">
    <property type="protein sequence ID" value="SCW50000.1"/>
    <property type="molecule type" value="Genomic_DNA"/>
</dbReference>
<evidence type="ECO:0000256" key="3">
    <source>
        <dbReference type="ARBA" id="ARBA00023315"/>
    </source>
</evidence>
<evidence type="ECO:0000259" key="5">
    <source>
        <dbReference type="SMART" id="SM00827"/>
    </source>
</evidence>
<dbReference type="OrthoDB" id="9805460at2"/>
<feature type="domain" description="Malonyl-CoA:ACP transacylase (MAT)" evidence="5">
    <location>
        <begin position="7"/>
        <end position="301"/>
    </location>
</feature>
<evidence type="ECO:0000256" key="1">
    <source>
        <dbReference type="ARBA" id="ARBA00013258"/>
    </source>
</evidence>
<dbReference type="GO" id="GO:0004314">
    <property type="term" value="F:[acyl-carrier-protein] S-malonyltransferase activity"/>
    <property type="evidence" value="ECO:0007669"/>
    <property type="project" value="UniProtKB-EC"/>
</dbReference>
<name>A0A1G4QZC7_9BACL</name>
<dbReference type="InterPro" id="IPR014043">
    <property type="entry name" value="Acyl_transferase_dom"/>
</dbReference>
<dbReference type="GO" id="GO:0006633">
    <property type="term" value="P:fatty acid biosynthetic process"/>
    <property type="evidence" value="ECO:0007669"/>
    <property type="project" value="TreeGrafter"/>
</dbReference>
<keyword evidence="7" id="KW-1185">Reference proteome</keyword>
<dbReference type="GO" id="GO:0005829">
    <property type="term" value="C:cytosol"/>
    <property type="evidence" value="ECO:0007669"/>
    <property type="project" value="TreeGrafter"/>
</dbReference>
<dbReference type="SMART" id="SM00827">
    <property type="entry name" value="PKS_AT"/>
    <property type="match status" value="1"/>
</dbReference>
<dbReference type="InterPro" id="IPR001227">
    <property type="entry name" value="Ac_transferase_dom_sf"/>
</dbReference>
<dbReference type="Pfam" id="PF00698">
    <property type="entry name" value="Acyl_transf_1"/>
    <property type="match status" value="1"/>
</dbReference>
<dbReference type="Gene3D" id="3.40.366.10">
    <property type="entry name" value="Malonyl-Coenzyme A Acyl Carrier Protein, domain 2"/>
    <property type="match status" value="1"/>
</dbReference>
<dbReference type="PANTHER" id="PTHR42681:SF1">
    <property type="entry name" value="MALONYL-COA-ACYL CARRIER PROTEIN TRANSACYLASE, MITOCHONDRIAL"/>
    <property type="match status" value="1"/>
</dbReference>
<dbReference type="Proteomes" id="UP000198601">
    <property type="component" value="Unassembled WGS sequence"/>
</dbReference>
<accession>A0A1G4QZC7</accession>
<dbReference type="AlphaFoldDB" id="A0A1G4QZC7"/>
<evidence type="ECO:0000256" key="2">
    <source>
        <dbReference type="ARBA" id="ARBA00022679"/>
    </source>
</evidence>
<protein>
    <recommendedName>
        <fullName evidence="1">[acyl-carrier-protein] S-malonyltransferase</fullName>
        <ecNumber evidence="1">2.3.1.39</ecNumber>
    </recommendedName>
</protein>
<evidence type="ECO:0000313" key="6">
    <source>
        <dbReference type="EMBL" id="SCW50000.1"/>
    </source>
</evidence>
<dbReference type="PANTHER" id="PTHR42681">
    <property type="entry name" value="MALONYL-COA-ACYL CARRIER PROTEIN TRANSACYLASE, MITOCHONDRIAL"/>
    <property type="match status" value="1"/>
</dbReference>
<dbReference type="InterPro" id="IPR050858">
    <property type="entry name" value="Mal-CoA-ACP_Trans/PKS_FabD"/>
</dbReference>
<proteinExistence type="predicted"/>
<sequence>MPKIAVVFPGSDSHFIGMYKALYDEYSIVRDTIHEAEQATGIPLGELCFKGPLSVLSRPENAHAAIVAFGVAAFRVFVSETGITPQFCAGHSLGEYTALVCAGAMKLSDTLKLVQLRTEISKEIQTAVDGGMTIVDGIDAEAVEKICKQQQRNGRHVYVSCYNSSTQVAISGLQEDVEETEKIIGKEHGSVTPLFDSAPFHCPVMERGAEKLQKAIARLPLGEFRYPVMSNYTGKPYVRIQDVEENLVRHLSNPVRWEEIIRYFESKGVRLVIDFSARNIFEGMIQHKPSLRTICFGVREEREKLFQLLNSSDDDGSRSTFISKSLLAALSTPNQHVERYVNGADVADHYHKLSEISMELEQGRIALSNEVKRSILLLLKRIFDAKKLGRDEQTQWFQQILDETSSTYLNLIEIE</sequence>
<keyword evidence="3" id="KW-0012">Acyltransferase</keyword>
<gene>
    <name evidence="6" type="ORF">SAMN04487970_101035</name>
</gene>
<dbReference type="InterPro" id="IPR016036">
    <property type="entry name" value="Malonyl_transacylase_ACP-bd"/>
</dbReference>
<comment type="catalytic activity">
    <reaction evidence="4">
        <text>holo-[ACP] + malonyl-CoA = malonyl-[ACP] + CoA</text>
        <dbReference type="Rhea" id="RHEA:41792"/>
        <dbReference type="Rhea" id="RHEA-COMP:9623"/>
        <dbReference type="Rhea" id="RHEA-COMP:9685"/>
        <dbReference type="ChEBI" id="CHEBI:57287"/>
        <dbReference type="ChEBI" id="CHEBI:57384"/>
        <dbReference type="ChEBI" id="CHEBI:64479"/>
        <dbReference type="ChEBI" id="CHEBI:78449"/>
        <dbReference type="EC" id="2.3.1.39"/>
    </reaction>
</comment>
<dbReference type="InterPro" id="IPR016035">
    <property type="entry name" value="Acyl_Trfase/lysoPLipase"/>
</dbReference>
<keyword evidence="2 6" id="KW-0808">Transferase</keyword>
<reference evidence="7" key="1">
    <citation type="submission" date="2016-10" db="EMBL/GenBank/DDBJ databases">
        <authorList>
            <person name="Varghese N."/>
            <person name="Submissions S."/>
        </authorList>
    </citation>
    <scope>NUCLEOTIDE SEQUENCE [LARGE SCALE GENOMIC DNA]</scope>
    <source>
        <strain evidence="7">CGMCC 1.8946</strain>
    </source>
</reference>
<dbReference type="RefSeq" id="WP_090670160.1">
    <property type="nucleotide sequence ID" value="NZ_FMTT01000010.1"/>
</dbReference>
<dbReference type="SUPFAM" id="SSF55048">
    <property type="entry name" value="Probable ACP-binding domain of malonyl-CoA ACP transacylase"/>
    <property type="match status" value="1"/>
</dbReference>